<comment type="caution">
    <text evidence="1">The sequence shown here is derived from an EMBL/GenBank/DDBJ whole genome shotgun (WGS) entry which is preliminary data.</text>
</comment>
<accession>A0ACB5TVL1</accession>
<organism evidence="1 2">
    <name type="scientific">Candida boidinii</name>
    <name type="common">Yeast</name>
    <dbReference type="NCBI Taxonomy" id="5477"/>
    <lineage>
        <taxon>Eukaryota</taxon>
        <taxon>Fungi</taxon>
        <taxon>Dikarya</taxon>
        <taxon>Ascomycota</taxon>
        <taxon>Saccharomycotina</taxon>
        <taxon>Pichiomycetes</taxon>
        <taxon>Pichiales</taxon>
        <taxon>Pichiaceae</taxon>
        <taxon>Ogataea</taxon>
        <taxon>Ogataea/Candida clade</taxon>
    </lineage>
</organism>
<reference evidence="1" key="1">
    <citation type="submission" date="2023-04" db="EMBL/GenBank/DDBJ databases">
        <title>Candida boidinii NBRC 1967.</title>
        <authorList>
            <person name="Ichikawa N."/>
            <person name="Sato H."/>
            <person name="Tonouchi N."/>
        </authorList>
    </citation>
    <scope>NUCLEOTIDE SEQUENCE</scope>
    <source>
        <strain evidence="1">NBRC 1967</strain>
    </source>
</reference>
<dbReference type="Proteomes" id="UP001165101">
    <property type="component" value="Unassembled WGS sequence"/>
</dbReference>
<evidence type="ECO:0000313" key="2">
    <source>
        <dbReference type="Proteomes" id="UP001165101"/>
    </source>
</evidence>
<name>A0ACB5TVL1_CANBO</name>
<gene>
    <name evidence="1" type="ORF">Cboi01_000412900</name>
</gene>
<protein>
    <submittedName>
        <fullName evidence="1">Unnamed protein product</fullName>
    </submittedName>
</protein>
<keyword evidence="2" id="KW-1185">Reference proteome</keyword>
<dbReference type="EMBL" id="BSXV01002534">
    <property type="protein sequence ID" value="GME96023.1"/>
    <property type="molecule type" value="Genomic_DNA"/>
</dbReference>
<sequence length="631" mass="72502">MERPRYSRNKSNSSIRTRRRSTSRRRSIISNSNTISVSALQSNNTSSTAVSAPIAPTSSSSSTSLRRRSSSSHSISAGRLNIQDDSLYNTDQPLNEVKAVLDNTLPLDYFKQDIISLLKLLNIPKWRKIKINNNNLNLLKINRLSGALTNSIYKLEYKKFYPLLLRVYGKNVDTFIDRKSELSTIKRLSSKNIGPKLLGCFTNGRFEEYLNNSITLNKDQIKDPKISRMIARRMKELHYGIKLLEIEKFQGSKCWLTIENWIEKIDDIINLEKLNNEINEKDEINVFFVTWSNFKKLIFNYRNWLYSRYGGKINLDEKLKFCHNDTQYGNLLFYNKLDSSILFEDDDYDDDDEINELLDEHDMENSGRSFSRNSITTSLYYNPSLNIVDIDNFDLNDTTITVSTPDNTNNKETDELISKASNLSLNSSSVTKLTEDLNYKNDKKLVVIDFEYAGPNLPAYDITNHFCEWMANYHHPTLSYKINEDLYPSREERLNLLNTYVNYIPGSQTPRLFTSSSINSNSNRSNSIINLKELELSQKVIELYNETIIWRASNSIFWALWGLLSKGSLKSTITPNLMQDSIEIGPNGEKYTIVVENELDKSPSSTSISSSPVTPSSDMDTTNSDELKLKK</sequence>
<proteinExistence type="predicted"/>
<evidence type="ECO:0000313" key="1">
    <source>
        <dbReference type="EMBL" id="GME96023.1"/>
    </source>
</evidence>